<evidence type="ECO:0000313" key="3">
    <source>
        <dbReference type="Proteomes" id="UP000649573"/>
    </source>
</evidence>
<gene>
    <name evidence="2" type="ORF">GCM10010178_54480</name>
</gene>
<evidence type="ECO:0000313" key="2">
    <source>
        <dbReference type="EMBL" id="GGU55162.1"/>
    </source>
</evidence>
<keyword evidence="1" id="KW-0472">Membrane</keyword>
<feature type="transmembrane region" description="Helical" evidence="1">
    <location>
        <begin position="244"/>
        <end position="269"/>
    </location>
</feature>
<protein>
    <submittedName>
        <fullName evidence="2">Uncharacterized protein</fullName>
    </submittedName>
</protein>
<feature type="transmembrane region" description="Helical" evidence="1">
    <location>
        <begin position="38"/>
        <end position="61"/>
    </location>
</feature>
<reference evidence="3" key="1">
    <citation type="journal article" date="2019" name="Int. J. Syst. Evol. Microbiol.">
        <title>The Global Catalogue of Microorganisms (GCM) 10K type strain sequencing project: providing services to taxonomists for standard genome sequencing and annotation.</title>
        <authorList>
            <consortium name="The Broad Institute Genomics Platform"/>
            <consortium name="The Broad Institute Genome Sequencing Center for Infectious Disease"/>
            <person name="Wu L."/>
            <person name="Ma J."/>
        </authorList>
    </citation>
    <scope>NUCLEOTIDE SEQUENCE [LARGE SCALE GENOMIC DNA]</scope>
    <source>
        <strain evidence="3">JCM 3296</strain>
    </source>
</reference>
<name>A0ABQ2UUV1_9PSEU</name>
<feature type="transmembrane region" description="Helical" evidence="1">
    <location>
        <begin position="219"/>
        <end position="238"/>
    </location>
</feature>
<accession>A0ABQ2UUV1</accession>
<organism evidence="2 3">
    <name type="scientific">Lentzea flava</name>
    <dbReference type="NCBI Taxonomy" id="103732"/>
    <lineage>
        <taxon>Bacteria</taxon>
        <taxon>Bacillati</taxon>
        <taxon>Actinomycetota</taxon>
        <taxon>Actinomycetes</taxon>
        <taxon>Pseudonocardiales</taxon>
        <taxon>Pseudonocardiaceae</taxon>
        <taxon>Lentzea</taxon>
    </lineage>
</organism>
<comment type="caution">
    <text evidence="2">The sequence shown here is derived from an EMBL/GenBank/DDBJ whole genome shotgun (WGS) entry which is preliminary data.</text>
</comment>
<feature type="transmembrane region" description="Helical" evidence="1">
    <location>
        <begin position="105"/>
        <end position="128"/>
    </location>
</feature>
<evidence type="ECO:0000256" key="1">
    <source>
        <dbReference type="SAM" id="Phobius"/>
    </source>
</evidence>
<feature type="transmembrane region" description="Helical" evidence="1">
    <location>
        <begin position="73"/>
        <end position="93"/>
    </location>
</feature>
<keyword evidence="3" id="KW-1185">Reference proteome</keyword>
<keyword evidence="1" id="KW-0812">Transmembrane</keyword>
<keyword evidence="1" id="KW-1133">Transmembrane helix</keyword>
<feature type="transmembrane region" description="Helical" evidence="1">
    <location>
        <begin position="186"/>
        <end position="207"/>
    </location>
</feature>
<feature type="transmembrane region" description="Helical" evidence="1">
    <location>
        <begin position="158"/>
        <end position="180"/>
    </location>
</feature>
<proteinExistence type="predicted"/>
<dbReference type="RefSeq" id="WP_189256568.1">
    <property type="nucleotide sequence ID" value="NZ_BMRE01000027.1"/>
</dbReference>
<sequence length="285" mass="29690">MTGEKLRGRGLAVAAAGVLLVAWVIVFAATTEVGNPPVLVAAAVPAGMVSLCAVAAGLVASRVTEHTAPRVRHVFVVLSGAALALLYPSYWLSFNIEPVGMPGELLLGAALVLLVPLFGALGLVVVIGKGVHRMVIEKDGPLVPGSGEGAPARRIQELGTVLVVVGALLAVAVVAVSSMSGKHLPFYLFSGLAVTFAVVLLGMSLTRVTDVHMARRKNLGPYVGVISGLTLPVATFGFETVTSVLFGVVLFGAVVLVVVALLVMGDYTGESHTTWRERRRWRVSR</sequence>
<dbReference type="EMBL" id="BMRE01000027">
    <property type="protein sequence ID" value="GGU55162.1"/>
    <property type="molecule type" value="Genomic_DNA"/>
</dbReference>
<dbReference type="Proteomes" id="UP000649573">
    <property type="component" value="Unassembled WGS sequence"/>
</dbReference>